<gene>
    <name evidence="1" type="ORF">Mgra_00006672</name>
</gene>
<keyword evidence="2" id="KW-1185">Reference proteome</keyword>
<name>A0A8S9ZLD1_9BILA</name>
<evidence type="ECO:0000313" key="2">
    <source>
        <dbReference type="Proteomes" id="UP000605970"/>
    </source>
</evidence>
<organism evidence="1 2">
    <name type="scientific">Meloidogyne graminicola</name>
    <dbReference type="NCBI Taxonomy" id="189291"/>
    <lineage>
        <taxon>Eukaryota</taxon>
        <taxon>Metazoa</taxon>
        <taxon>Ecdysozoa</taxon>
        <taxon>Nematoda</taxon>
        <taxon>Chromadorea</taxon>
        <taxon>Rhabditida</taxon>
        <taxon>Tylenchina</taxon>
        <taxon>Tylenchomorpha</taxon>
        <taxon>Tylenchoidea</taxon>
        <taxon>Meloidogynidae</taxon>
        <taxon>Meloidogyninae</taxon>
        <taxon>Meloidogyne</taxon>
    </lineage>
</organism>
<reference evidence="1" key="1">
    <citation type="journal article" date="2020" name="Ecol. Evol.">
        <title>Genome structure and content of the rice root-knot nematode (Meloidogyne graminicola).</title>
        <authorList>
            <person name="Phan N.T."/>
            <person name="Danchin E.G.J."/>
            <person name="Klopp C."/>
            <person name="Perfus-Barbeoch L."/>
            <person name="Kozlowski D.K."/>
            <person name="Koutsovoulos G.D."/>
            <person name="Lopez-Roques C."/>
            <person name="Bouchez O."/>
            <person name="Zahm M."/>
            <person name="Besnard G."/>
            <person name="Bellafiore S."/>
        </authorList>
    </citation>
    <scope>NUCLEOTIDE SEQUENCE</scope>
    <source>
        <strain evidence="1">VN-18</strain>
    </source>
</reference>
<feature type="non-terminal residue" evidence="1">
    <location>
        <position position="1"/>
    </location>
</feature>
<proteinExistence type="predicted"/>
<sequence>SSGLIQFESLKKFNRISLPSCLLSAQPKRK</sequence>
<evidence type="ECO:0000313" key="1">
    <source>
        <dbReference type="EMBL" id="KAF7633934.1"/>
    </source>
</evidence>
<dbReference type="Proteomes" id="UP000605970">
    <property type="component" value="Unassembled WGS sequence"/>
</dbReference>
<dbReference type="AlphaFoldDB" id="A0A8S9ZLD1"/>
<dbReference type="EMBL" id="JABEBT010000067">
    <property type="protein sequence ID" value="KAF7633934.1"/>
    <property type="molecule type" value="Genomic_DNA"/>
</dbReference>
<comment type="caution">
    <text evidence="1">The sequence shown here is derived from an EMBL/GenBank/DDBJ whole genome shotgun (WGS) entry which is preliminary data.</text>
</comment>
<protein>
    <submittedName>
        <fullName evidence="1">Uncharacterized protein</fullName>
    </submittedName>
</protein>
<accession>A0A8S9ZLD1</accession>